<dbReference type="EMBL" id="MHKD01000016">
    <property type="protein sequence ID" value="OGY84251.1"/>
    <property type="molecule type" value="Genomic_DNA"/>
</dbReference>
<comment type="similarity">
    <text evidence="1 4 5">Belongs to the universal ribosomal protein uL6 family.</text>
</comment>
<dbReference type="FunFam" id="3.90.930.12:FF:000001">
    <property type="entry name" value="50S ribosomal protein L6"/>
    <property type="match status" value="1"/>
</dbReference>
<dbReference type="PIRSF" id="PIRSF002162">
    <property type="entry name" value="Ribosomal_L6"/>
    <property type="match status" value="1"/>
</dbReference>
<evidence type="ECO:0000259" key="7">
    <source>
        <dbReference type="Pfam" id="PF00347"/>
    </source>
</evidence>
<dbReference type="PRINTS" id="PR00059">
    <property type="entry name" value="RIBOSOMALL6"/>
</dbReference>
<evidence type="ECO:0000256" key="4">
    <source>
        <dbReference type="HAMAP-Rule" id="MF_01365"/>
    </source>
</evidence>
<protein>
    <recommendedName>
        <fullName evidence="4">Large ribosomal subunit protein uL6</fullName>
    </recommendedName>
</protein>
<evidence type="ECO:0000256" key="5">
    <source>
        <dbReference type="RuleBase" id="RU003869"/>
    </source>
</evidence>
<proteinExistence type="inferred from homology"/>
<dbReference type="GO" id="GO:0003735">
    <property type="term" value="F:structural constituent of ribosome"/>
    <property type="evidence" value="ECO:0007669"/>
    <property type="project" value="UniProtKB-UniRule"/>
</dbReference>
<organism evidence="8 9">
    <name type="scientific">Candidatus Kerfeldbacteria bacterium RIFCSPHIGHO2_12_FULL_48_17</name>
    <dbReference type="NCBI Taxonomy" id="1798542"/>
    <lineage>
        <taxon>Bacteria</taxon>
        <taxon>Candidatus Kerfeldiibacteriota</taxon>
    </lineage>
</organism>
<feature type="domain" description="Large ribosomal subunit protein uL6 alpha-beta" evidence="7">
    <location>
        <begin position="92"/>
        <end position="164"/>
    </location>
</feature>
<dbReference type="Gene3D" id="3.90.930.12">
    <property type="entry name" value="Ribosomal protein L6, alpha-beta domain"/>
    <property type="match status" value="2"/>
</dbReference>
<name>A0A1G2B4Y5_9BACT</name>
<dbReference type="GO" id="GO:0019843">
    <property type="term" value="F:rRNA binding"/>
    <property type="evidence" value="ECO:0007669"/>
    <property type="project" value="UniProtKB-UniRule"/>
</dbReference>
<comment type="caution">
    <text evidence="8">The sequence shown here is derived from an EMBL/GenBank/DDBJ whole genome shotgun (WGS) entry which is preliminary data.</text>
</comment>
<dbReference type="PROSITE" id="PS00525">
    <property type="entry name" value="RIBOSOMAL_L6_1"/>
    <property type="match status" value="1"/>
</dbReference>
<dbReference type="Pfam" id="PF00347">
    <property type="entry name" value="Ribosomal_L6"/>
    <property type="match status" value="2"/>
</dbReference>
<dbReference type="Proteomes" id="UP000176952">
    <property type="component" value="Unassembled WGS sequence"/>
</dbReference>
<sequence length="181" mass="19796">MSRIGRQRITLPDGVEAGLDGNILKVKGPKAELSQEVHPAVTVDIAGKEIKLTVKHPEEKSERSLWGLFGALVSNMITGVTKGFEKKLQINGVGYKAVLKGKVLEFSLGFSHPILFDVPEGVTAKVEKNIITIEGADKQIVGETAARIRNFRKPEPYKGKGIKYIDEHIIRKAGKQAKTAE</sequence>
<dbReference type="HAMAP" id="MF_01365_B">
    <property type="entry name" value="Ribosomal_uL6_B"/>
    <property type="match status" value="1"/>
</dbReference>
<keyword evidence="2 4" id="KW-0689">Ribosomal protein</keyword>
<dbReference type="NCBIfam" id="TIGR03654">
    <property type="entry name" value="L6_bact"/>
    <property type="match status" value="1"/>
</dbReference>
<evidence type="ECO:0000256" key="6">
    <source>
        <dbReference type="RuleBase" id="RU003870"/>
    </source>
</evidence>
<dbReference type="InterPro" id="IPR002358">
    <property type="entry name" value="Ribosomal_uL6_CS"/>
</dbReference>
<dbReference type="GO" id="GO:0002181">
    <property type="term" value="P:cytoplasmic translation"/>
    <property type="evidence" value="ECO:0007669"/>
    <property type="project" value="TreeGrafter"/>
</dbReference>
<dbReference type="AlphaFoldDB" id="A0A1G2B4Y5"/>
<keyword evidence="3 4" id="KW-0687">Ribonucleoprotein</keyword>
<evidence type="ECO:0000313" key="9">
    <source>
        <dbReference type="Proteomes" id="UP000176952"/>
    </source>
</evidence>
<gene>
    <name evidence="4" type="primary">rplF</name>
    <name evidence="8" type="ORF">A3F54_03520</name>
</gene>
<dbReference type="GO" id="GO:0022625">
    <property type="term" value="C:cytosolic large ribosomal subunit"/>
    <property type="evidence" value="ECO:0007669"/>
    <property type="project" value="UniProtKB-UniRule"/>
</dbReference>
<evidence type="ECO:0000256" key="3">
    <source>
        <dbReference type="ARBA" id="ARBA00023274"/>
    </source>
</evidence>
<dbReference type="PANTHER" id="PTHR11655:SF14">
    <property type="entry name" value="LARGE RIBOSOMAL SUBUNIT PROTEIN UL6M"/>
    <property type="match status" value="1"/>
</dbReference>
<evidence type="ECO:0000256" key="1">
    <source>
        <dbReference type="ARBA" id="ARBA00009356"/>
    </source>
</evidence>
<reference evidence="8 9" key="1">
    <citation type="journal article" date="2016" name="Nat. Commun.">
        <title>Thousands of microbial genomes shed light on interconnected biogeochemical processes in an aquifer system.</title>
        <authorList>
            <person name="Anantharaman K."/>
            <person name="Brown C.T."/>
            <person name="Hug L.A."/>
            <person name="Sharon I."/>
            <person name="Castelle C.J."/>
            <person name="Probst A.J."/>
            <person name="Thomas B.C."/>
            <person name="Singh A."/>
            <person name="Wilkins M.J."/>
            <person name="Karaoz U."/>
            <person name="Brodie E.L."/>
            <person name="Williams K.H."/>
            <person name="Hubbard S.S."/>
            <person name="Banfield J.F."/>
        </authorList>
    </citation>
    <scope>NUCLEOTIDE SEQUENCE [LARGE SCALE GENOMIC DNA]</scope>
</reference>
<keyword evidence="4 6" id="KW-0699">rRNA-binding</keyword>
<evidence type="ECO:0000256" key="2">
    <source>
        <dbReference type="ARBA" id="ARBA00022980"/>
    </source>
</evidence>
<feature type="domain" description="Large ribosomal subunit protein uL6 alpha-beta" evidence="7">
    <location>
        <begin position="12"/>
        <end position="83"/>
    </location>
</feature>
<dbReference type="InterPro" id="IPR036789">
    <property type="entry name" value="Ribosomal_uL6-like_a/b-dom_sf"/>
</dbReference>
<accession>A0A1G2B4Y5</accession>
<dbReference type="InterPro" id="IPR000702">
    <property type="entry name" value="Ribosomal_uL6-like"/>
</dbReference>
<dbReference type="STRING" id="1798542.A3F54_03520"/>
<dbReference type="InterPro" id="IPR020040">
    <property type="entry name" value="Ribosomal_uL6_a/b-dom"/>
</dbReference>
<dbReference type="PANTHER" id="PTHR11655">
    <property type="entry name" value="60S/50S RIBOSOMAL PROTEIN L6/L9"/>
    <property type="match status" value="1"/>
</dbReference>
<comment type="subunit">
    <text evidence="4">Part of the 50S ribosomal subunit.</text>
</comment>
<comment type="function">
    <text evidence="4 6">This protein binds to the 23S rRNA, and is important in its secondary structure. It is located near the subunit interface in the base of the L7/L12 stalk, and near the tRNA binding site of the peptidyltransferase center.</text>
</comment>
<dbReference type="SUPFAM" id="SSF56053">
    <property type="entry name" value="Ribosomal protein L6"/>
    <property type="match status" value="2"/>
</dbReference>
<keyword evidence="4 6" id="KW-0694">RNA-binding</keyword>
<dbReference type="InterPro" id="IPR019906">
    <property type="entry name" value="Ribosomal_uL6_bac-type"/>
</dbReference>
<evidence type="ECO:0000313" key="8">
    <source>
        <dbReference type="EMBL" id="OGY84251.1"/>
    </source>
</evidence>